<dbReference type="GO" id="GO:0032259">
    <property type="term" value="P:methylation"/>
    <property type="evidence" value="ECO:0007669"/>
    <property type="project" value="UniProtKB-KW"/>
</dbReference>
<comment type="similarity">
    <text evidence="5">Belongs to the protein N5-glutamine methyltransferase family. PrmC subfamily.</text>
</comment>
<feature type="binding site" evidence="5">
    <location>
        <position position="175"/>
    </location>
    <ligand>
        <name>S-adenosyl-L-methionine</name>
        <dbReference type="ChEBI" id="CHEBI:59789"/>
    </ligand>
</feature>
<organism evidence="8 9">
    <name type="scientific">Delftia lacustris</name>
    <dbReference type="NCBI Taxonomy" id="558537"/>
    <lineage>
        <taxon>Bacteria</taxon>
        <taxon>Pseudomonadati</taxon>
        <taxon>Pseudomonadota</taxon>
        <taxon>Betaproteobacteria</taxon>
        <taxon>Burkholderiales</taxon>
        <taxon>Comamonadaceae</taxon>
        <taxon>Delftia</taxon>
    </lineage>
</organism>
<dbReference type="PANTHER" id="PTHR18895:SF74">
    <property type="entry name" value="MTRF1L RELEASE FACTOR GLUTAMINE METHYLTRANSFERASE"/>
    <property type="match status" value="1"/>
</dbReference>
<dbReference type="GO" id="GO:0003676">
    <property type="term" value="F:nucleic acid binding"/>
    <property type="evidence" value="ECO:0007669"/>
    <property type="project" value="InterPro"/>
</dbReference>
<dbReference type="PROSITE" id="PS00092">
    <property type="entry name" value="N6_MTASE"/>
    <property type="match status" value="1"/>
</dbReference>
<evidence type="ECO:0000259" key="7">
    <source>
        <dbReference type="Pfam" id="PF17827"/>
    </source>
</evidence>
<comment type="function">
    <text evidence="5">Methylates the class 1 translation termination release factors RF1/PrfA and RF2/PrfB on the glutamine residue of the universally conserved GGQ motif.</text>
</comment>
<feature type="binding site" evidence="5">
    <location>
        <position position="148"/>
    </location>
    <ligand>
        <name>S-adenosyl-L-methionine</name>
        <dbReference type="ChEBI" id="CHEBI:59789"/>
    </ligand>
</feature>
<dbReference type="Gene3D" id="1.10.8.10">
    <property type="entry name" value="DNA helicase RuvA subunit, C-terminal domain"/>
    <property type="match status" value="1"/>
</dbReference>
<dbReference type="PANTHER" id="PTHR18895">
    <property type="entry name" value="HEMK METHYLTRANSFERASE"/>
    <property type="match status" value="1"/>
</dbReference>
<dbReference type="CDD" id="cd02440">
    <property type="entry name" value="AdoMet_MTases"/>
    <property type="match status" value="1"/>
</dbReference>
<evidence type="ECO:0000256" key="5">
    <source>
        <dbReference type="HAMAP-Rule" id="MF_02126"/>
    </source>
</evidence>
<dbReference type="InterPro" id="IPR040758">
    <property type="entry name" value="PrmC_N"/>
</dbReference>
<dbReference type="InterPro" id="IPR050320">
    <property type="entry name" value="N5-glutamine_MTase"/>
</dbReference>
<dbReference type="SUPFAM" id="SSF53335">
    <property type="entry name" value="S-adenosyl-L-methionine-dependent methyltransferases"/>
    <property type="match status" value="1"/>
</dbReference>
<keyword evidence="1 5" id="KW-0489">Methyltransferase</keyword>
<comment type="catalytic activity">
    <reaction evidence="4 5">
        <text>L-glutaminyl-[peptide chain release factor] + S-adenosyl-L-methionine = N(5)-methyl-L-glutaminyl-[peptide chain release factor] + S-adenosyl-L-homocysteine + H(+)</text>
        <dbReference type="Rhea" id="RHEA:42896"/>
        <dbReference type="Rhea" id="RHEA-COMP:10271"/>
        <dbReference type="Rhea" id="RHEA-COMP:10272"/>
        <dbReference type="ChEBI" id="CHEBI:15378"/>
        <dbReference type="ChEBI" id="CHEBI:30011"/>
        <dbReference type="ChEBI" id="CHEBI:57856"/>
        <dbReference type="ChEBI" id="CHEBI:59789"/>
        <dbReference type="ChEBI" id="CHEBI:61891"/>
        <dbReference type="EC" id="2.1.1.297"/>
    </reaction>
</comment>
<name>A0A1H3H972_9BURK</name>
<evidence type="ECO:0000259" key="6">
    <source>
        <dbReference type="Pfam" id="PF05175"/>
    </source>
</evidence>
<dbReference type="Pfam" id="PF17827">
    <property type="entry name" value="PrmC_N"/>
    <property type="match status" value="1"/>
</dbReference>
<reference evidence="8 9" key="1">
    <citation type="submission" date="2016-10" db="EMBL/GenBank/DDBJ databases">
        <authorList>
            <person name="de Groot N.N."/>
        </authorList>
    </citation>
    <scope>NUCLEOTIDE SEQUENCE [LARGE SCALE GENOMIC DNA]</scope>
    <source>
        <strain evidence="8 9">LMG 24775</strain>
    </source>
</reference>
<feature type="domain" description="Release factor glutamine methyltransferase N-terminal" evidence="7">
    <location>
        <begin position="17"/>
        <end position="76"/>
    </location>
</feature>
<protein>
    <recommendedName>
        <fullName evidence="5">Release factor glutamine methyltransferase</fullName>
        <shortName evidence="5">RF MTase</shortName>
        <ecNumber evidence="5">2.1.1.297</ecNumber>
    </recommendedName>
    <alternativeName>
        <fullName evidence="5">N5-glutamine methyltransferase PrmC</fullName>
    </alternativeName>
    <alternativeName>
        <fullName evidence="5">Protein-(glutamine-N5) MTase PrmC</fullName>
    </alternativeName>
    <alternativeName>
        <fullName evidence="5">Protein-glutamine N-methyltransferase PrmC</fullName>
    </alternativeName>
</protein>
<dbReference type="GeneID" id="94690519"/>
<evidence type="ECO:0000256" key="2">
    <source>
        <dbReference type="ARBA" id="ARBA00022679"/>
    </source>
</evidence>
<dbReference type="FunFam" id="3.40.50.150:FF:000053">
    <property type="entry name" value="Release factor glutamine methyltransferase"/>
    <property type="match status" value="1"/>
</dbReference>
<evidence type="ECO:0000256" key="3">
    <source>
        <dbReference type="ARBA" id="ARBA00022691"/>
    </source>
</evidence>
<dbReference type="InterPro" id="IPR004556">
    <property type="entry name" value="HemK-like"/>
</dbReference>
<proteinExistence type="inferred from homology"/>
<dbReference type="EC" id="2.1.1.297" evidence="5"/>
<dbReference type="Pfam" id="PF05175">
    <property type="entry name" value="MTS"/>
    <property type="match status" value="1"/>
</dbReference>
<feature type="binding site" evidence="5">
    <location>
        <begin position="191"/>
        <end position="194"/>
    </location>
    <ligand>
        <name>substrate</name>
    </ligand>
</feature>
<dbReference type="HAMAP" id="MF_02126">
    <property type="entry name" value="RF_methyltr_PrmC"/>
    <property type="match status" value="1"/>
</dbReference>
<keyword evidence="2 5" id="KW-0808">Transferase</keyword>
<dbReference type="NCBIfam" id="TIGR03534">
    <property type="entry name" value="RF_mod_PrmC"/>
    <property type="match status" value="1"/>
</dbReference>
<dbReference type="EMBL" id="FNPE01000002">
    <property type="protein sequence ID" value="SDY11765.1"/>
    <property type="molecule type" value="Genomic_DNA"/>
</dbReference>
<dbReference type="Proteomes" id="UP000183417">
    <property type="component" value="Unassembled WGS sequence"/>
</dbReference>
<evidence type="ECO:0000313" key="8">
    <source>
        <dbReference type="EMBL" id="SDY11765.1"/>
    </source>
</evidence>
<dbReference type="InterPro" id="IPR029063">
    <property type="entry name" value="SAM-dependent_MTases_sf"/>
</dbReference>
<feature type="binding site" evidence="5">
    <location>
        <begin position="125"/>
        <end position="129"/>
    </location>
    <ligand>
        <name>S-adenosyl-L-methionine</name>
        <dbReference type="ChEBI" id="CHEBI:59789"/>
    </ligand>
</feature>
<accession>A0A1H3H972</accession>
<feature type="domain" description="Methyltransferase small" evidence="6">
    <location>
        <begin position="116"/>
        <end position="198"/>
    </location>
</feature>
<dbReference type="InterPro" id="IPR002052">
    <property type="entry name" value="DNA_methylase_N6_adenine_CS"/>
</dbReference>
<dbReference type="NCBIfam" id="TIGR00536">
    <property type="entry name" value="hemK_fam"/>
    <property type="match status" value="1"/>
</dbReference>
<keyword evidence="3 5" id="KW-0949">S-adenosyl-L-methionine</keyword>
<dbReference type="InterPro" id="IPR007848">
    <property type="entry name" value="Small_mtfrase_dom"/>
</dbReference>
<feature type="binding site" evidence="5">
    <location>
        <position position="191"/>
    </location>
    <ligand>
        <name>S-adenosyl-L-methionine</name>
        <dbReference type="ChEBI" id="CHEBI:59789"/>
    </ligand>
</feature>
<dbReference type="AlphaFoldDB" id="A0A1H3H972"/>
<evidence type="ECO:0000313" key="9">
    <source>
        <dbReference type="Proteomes" id="UP000183417"/>
    </source>
</evidence>
<evidence type="ECO:0000256" key="1">
    <source>
        <dbReference type="ARBA" id="ARBA00022603"/>
    </source>
</evidence>
<dbReference type="InterPro" id="IPR019874">
    <property type="entry name" value="RF_methyltr_PrmC"/>
</dbReference>
<evidence type="ECO:0000256" key="4">
    <source>
        <dbReference type="ARBA" id="ARBA00048391"/>
    </source>
</evidence>
<dbReference type="Gene3D" id="3.40.50.150">
    <property type="entry name" value="Vaccinia Virus protein VP39"/>
    <property type="match status" value="1"/>
</dbReference>
<sequence>MANLPTIKEALQHSQAQGLARIDAQMLLLHVLGRQAGGRAWLLTHDGDALTAPQAGVYAALCTRRLSGEPVAYLVGHKEFYGLDLAVDARVLDPRPDTETLVDWALELIPAQAPSGPACRVADLGTGSGAIALALQSQRPGATVWAVDASADALAVASANATRLQLGVRFAHGSWLEPLAGQAPFNLIVSNPPYIRDDDPHLLALEHEPLSALASGADGLSDIRAIVAQAPALLASGGWLLLEHGWDQADAVATLLRSAGFESVQHRHDLGGIARCTGGQWTAQA</sequence>
<dbReference type="GO" id="GO:0102559">
    <property type="term" value="F:peptide chain release factor N(5)-glutamine methyltransferase activity"/>
    <property type="evidence" value="ECO:0007669"/>
    <property type="project" value="UniProtKB-EC"/>
</dbReference>
<gene>
    <name evidence="5" type="primary">prmC</name>
    <name evidence="8" type="ORF">SAMN05421547_102533</name>
</gene>
<dbReference type="RefSeq" id="WP_016445656.1">
    <property type="nucleotide sequence ID" value="NZ_AP025556.1"/>
</dbReference>